<proteinExistence type="predicted"/>
<comment type="caution">
    <text evidence="2">The sequence shown here is derived from an EMBL/GenBank/DDBJ whole genome shotgun (WGS) entry which is preliminary data.</text>
</comment>
<protein>
    <submittedName>
        <fullName evidence="2">Uncharacterized protein</fullName>
    </submittedName>
</protein>
<feature type="transmembrane region" description="Helical" evidence="1">
    <location>
        <begin position="65"/>
        <end position="84"/>
    </location>
</feature>
<organism evidence="2">
    <name type="scientific">Caldilineaceae bacterium SB0662_bin_9</name>
    <dbReference type="NCBI Taxonomy" id="2605258"/>
    <lineage>
        <taxon>Bacteria</taxon>
        <taxon>Bacillati</taxon>
        <taxon>Chloroflexota</taxon>
        <taxon>Caldilineae</taxon>
        <taxon>Caldilineales</taxon>
        <taxon>Caldilineaceae</taxon>
    </lineage>
</organism>
<dbReference type="AlphaFoldDB" id="A0A6B1DR03"/>
<keyword evidence="1" id="KW-0472">Membrane</keyword>
<gene>
    <name evidence="2" type="ORF">F4Y08_00790</name>
</gene>
<dbReference type="EMBL" id="VXPY01000008">
    <property type="protein sequence ID" value="MYD88864.1"/>
    <property type="molecule type" value="Genomic_DNA"/>
</dbReference>
<accession>A0A6B1DR03</accession>
<evidence type="ECO:0000313" key="2">
    <source>
        <dbReference type="EMBL" id="MYD88864.1"/>
    </source>
</evidence>
<evidence type="ECO:0000256" key="1">
    <source>
        <dbReference type="SAM" id="Phobius"/>
    </source>
</evidence>
<reference evidence="2" key="1">
    <citation type="submission" date="2019-09" db="EMBL/GenBank/DDBJ databases">
        <title>Characterisation of the sponge microbiome using genome-centric metagenomics.</title>
        <authorList>
            <person name="Engelberts J.P."/>
            <person name="Robbins S.J."/>
            <person name="De Goeij J.M."/>
            <person name="Aranda M."/>
            <person name="Bell S.C."/>
            <person name="Webster N.S."/>
        </authorList>
    </citation>
    <scope>NUCLEOTIDE SEQUENCE</scope>
    <source>
        <strain evidence="2">SB0662_bin_9</strain>
    </source>
</reference>
<keyword evidence="1" id="KW-1133">Transmembrane helix</keyword>
<feature type="transmembrane region" description="Helical" evidence="1">
    <location>
        <begin position="35"/>
        <end position="56"/>
    </location>
</feature>
<name>A0A6B1DR03_9CHLR</name>
<sequence length="156" mass="16433">MAVAVLLTFFLVLLGAVTPWVVRIALSSVNTGGRTAGSLYAVGSILGTLAPVLWLVPSYGIRRTFLLIGLWLVLLALCGAPWVARRQHATGFVGVLMIEGWIGTLCADTTRFGGAANRATQKLSGGSAAGPWFPKAERNGNAFIAHCIVCNRAARP</sequence>
<keyword evidence="1" id="KW-0812">Transmembrane</keyword>